<dbReference type="SUPFAM" id="SSF52540">
    <property type="entry name" value="P-loop containing nucleoside triphosphate hydrolases"/>
    <property type="match status" value="1"/>
</dbReference>
<proteinExistence type="predicted"/>
<gene>
    <name evidence="1" type="ORF">Pla8534_40170</name>
</gene>
<keyword evidence="2" id="KW-1185">Reference proteome</keyword>
<organism evidence="1 2">
    <name type="scientific">Lignipirellula cremea</name>
    <dbReference type="NCBI Taxonomy" id="2528010"/>
    <lineage>
        <taxon>Bacteria</taxon>
        <taxon>Pseudomonadati</taxon>
        <taxon>Planctomycetota</taxon>
        <taxon>Planctomycetia</taxon>
        <taxon>Pirellulales</taxon>
        <taxon>Pirellulaceae</taxon>
        <taxon>Lignipirellula</taxon>
    </lineage>
</organism>
<dbReference type="KEGG" id="lcre:Pla8534_40170"/>
<sequence>MQTQLSRVGNALNYVTAPSVTPDDRAARIAQLKNRIEQLEGPKRPLAEVRPSGTPLDRLLPHGGFAPGVLVEWLAEGEGSGAGVLSLLAARGVMQGLAETAAAPGALVVVDRERWFYPPAAAALGIDLENTIAVRPSTEQEEIWAVQQALRCPGAAVVWAALGPLDDRAFRRLQLAAEEGGAIGFLLRSSRWRRRPSWAEVQFLATPLTCRHGHRLRVHLSRCRGAQAGRFLEMEINEATGALRECRHEAEAPSARPVAARLAHSATGRRSARA</sequence>
<reference evidence="1 2" key="1">
    <citation type="submission" date="2019-02" db="EMBL/GenBank/DDBJ databases">
        <title>Deep-cultivation of Planctomycetes and their phenomic and genomic characterization uncovers novel biology.</title>
        <authorList>
            <person name="Wiegand S."/>
            <person name="Jogler M."/>
            <person name="Boedeker C."/>
            <person name="Pinto D."/>
            <person name="Vollmers J."/>
            <person name="Rivas-Marin E."/>
            <person name="Kohn T."/>
            <person name="Peeters S.H."/>
            <person name="Heuer A."/>
            <person name="Rast P."/>
            <person name="Oberbeckmann S."/>
            <person name="Bunk B."/>
            <person name="Jeske O."/>
            <person name="Meyerdierks A."/>
            <person name="Storesund J.E."/>
            <person name="Kallscheuer N."/>
            <person name="Luecker S."/>
            <person name="Lage O.M."/>
            <person name="Pohl T."/>
            <person name="Merkel B.J."/>
            <person name="Hornburger P."/>
            <person name="Mueller R.-W."/>
            <person name="Bruemmer F."/>
            <person name="Labrenz M."/>
            <person name="Spormann A.M."/>
            <person name="Op den Camp H."/>
            <person name="Overmann J."/>
            <person name="Amann R."/>
            <person name="Jetten M.S.M."/>
            <person name="Mascher T."/>
            <person name="Medema M.H."/>
            <person name="Devos D.P."/>
            <person name="Kaster A.-K."/>
            <person name="Ovreas L."/>
            <person name="Rohde M."/>
            <person name="Galperin M.Y."/>
            <person name="Jogler C."/>
        </authorList>
    </citation>
    <scope>NUCLEOTIDE SEQUENCE [LARGE SCALE GENOMIC DNA]</scope>
    <source>
        <strain evidence="1 2">Pla85_3_4</strain>
    </source>
</reference>
<dbReference type="Proteomes" id="UP000317648">
    <property type="component" value="Chromosome"/>
</dbReference>
<evidence type="ECO:0000313" key="1">
    <source>
        <dbReference type="EMBL" id="QDU96198.1"/>
    </source>
</evidence>
<name>A0A518DWI6_9BACT</name>
<dbReference type="InterPro" id="IPR027417">
    <property type="entry name" value="P-loop_NTPase"/>
</dbReference>
<evidence type="ECO:0008006" key="3">
    <source>
        <dbReference type="Google" id="ProtNLM"/>
    </source>
</evidence>
<dbReference type="Gene3D" id="3.40.50.300">
    <property type="entry name" value="P-loop containing nucleotide triphosphate hydrolases"/>
    <property type="match status" value="1"/>
</dbReference>
<evidence type="ECO:0000313" key="2">
    <source>
        <dbReference type="Proteomes" id="UP000317648"/>
    </source>
</evidence>
<dbReference type="EMBL" id="CP036433">
    <property type="protein sequence ID" value="QDU96198.1"/>
    <property type="molecule type" value="Genomic_DNA"/>
</dbReference>
<protein>
    <recommendedName>
        <fullName evidence="3">SOS cell division inhibitor</fullName>
    </recommendedName>
</protein>
<accession>A0A518DWI6</accession>
<dbReference type="AlphaFoldDB" id="A0A518DWI6"/>